<gene>
    <name evidence="1" type="ORF">IQ266_23390</name>
</gene>
<protein>
    <submittedName>
        <fullName evidence="1">Uncharacterized protein</fullName>
    </submittedName>
</protein>
<name>A0A928VQK4_9CYAN</name>
<reference evidence="1" key="1">
    <citation type="submission" date="2020-10" db="EMBL/GenBank/DDBJ databases">
        <authorList>
            <person name="Castelo-Branco R."/>
            <person name="Eusebio N."/>
            <person name="Adriana R."/>
            <person name="Vieira A."/>
            <person name="Brugerolle De Fraissinette N."/>
            <person name="Rezende De Castro R."/>
            <person name="Schneider M.P."/>
            <person name="Vasconcelos V."/>
            <person name="Leao P.N."/>
        </authorList>
    </citation>
    <scope>NUCLEOTIDE SEQUENCE</scope>
    <source>
        <strain evidence="1">LEGE 11480</strain>
    </source>
</reference>
<dbReference type="AlphaFoldDB" id="A0A928VQK4"/>
<dbReference type="RefSeq" id="WP_264327503.1">
    <property type="nucleotide sequence ID" value="NZ_JADEXQ010000119.1"/>
</dbReference>
<comment type="caution">
    <text evidence="1">The sequence shown here is derived from an EMBL/GenBank/DDBJ whole genome shotgun (WGS) entry which is preliminary data.</text>
</comment>
<keyword evidence="2" id="KW-1185">Reference proteome</keyword>
<evidence type="ECO:0000313" key="1">
    <source>
        <dbReference type="EMBL" id="MBE9032685.1"/>
    </source>
</evidence>
<proteinExistence type="predicted"/>
<accession>A0A928VQK4</accession>
<organism evidence="1 2">
    <name type="scientific">Romeriopsis navalis LEGE 11480</name>
    <dbReference type="NCBI Taxonomy" id="2777977"/>
    <lineage>
        <taxon>Bacteria</taxon>
        <taxon>Bacillati</taxon>
        <taxon>Cyanobacteriota</taxon>
        <taxon>Cyanophyceae</taxon>
        <taxon>Leptolyngbyales</taxon>
        <taxon>Leptolyngbyaceae</taxon>
        <taxon>Romeriopsis</taxon>
        <taxon>Romeriopsis navalis</taxon>
    </lineage>
</organism>
<sequence length="62" mass="6935">MTTTISPSMKQVGANRGIEIAKSVYQADQQVKLISLHEDAETLLQQLHALKQQRDPSAQHHN</sequence>
<dbReference type="EMBL" id="JADEXQ010000119">
    <property type="protein sequence ID" value="MBE9032685.1"/>
    <property type="molecule type" value="Genomic_DNA"/>
</dbReference>
<evidence type="ECO:0000313" key="2">
    <source>
        <dbReference type="Proteomes" id="UP000625316"/>
    </source>
</evidence>
<dbReference type="Proteomes" id="UP000625316">
    <property type="component" value="Unassembled WGS sequence"/>
</dbReference>